<accession>A0AAV6ZYX6</accession>
<gene>
    <name evidence="1" type="ORF">GDO81_003519</name>
</gene>
<reference evidence="1" key="1">
    <citation type="thesis" date="2020" institute="ProQuest LLC" country="789 East Eisenhower Parkway, Ann Arbor, MI, USA">
        <title>Comparative Genomics and Chromosome Evolution.</title>
        <authorList>
            <person name="Mudd A.B."/>
        </authorList>
    </citation>
    <scope>NUCLEOTIDE SEQUENCE</scope>
    <source>
        <strain evidence="1">237g6f4</strain>
        <tissue evidence="1">Blood</tissue>
    </source>
</reference>
<sequence length="101" mass="11827">MRGGVPRHFRRLRCWDTVHNRCSGSSWEQNSDYRGGIMEIVYVYTRKRSEFGRQCNFSDRPAELHVDILPDPSQALNFIERNPCDIGIQCAHDMSEHEVMN</sequence>
<evidence type="ECO:0000313" key="2">
    <source>
        <dbReference type="Proteomes" id="UP000824782"/>
    </source>
</evidence>
<name>A0AAV6ZYX6_ENGPU</name>
<dbReference type="Proteomes" id="UP000824782">
    <property type="component" value="Unassembled WGS sequence"/>
</dbReference>
<comment type="caution">
    <text evidence="1">The sequence shown here is derived from an EMBL/GenBank/DDBJ whole genome shotgun (WGS) entry which is preliminary data.</text>
</comment>
<organism evidence="1 2">
    <name type="scientific">Engystomops pustulosus</name>
    <name type="common">Tungara frog</name>
    <name type="synonym">Physalaemus pustulosus</name>
    <dbReference type="NCBI Taxonomy" id="76066"/>
    <lineage>
        <taxon>Eukaryota</taxon>
        <taxon>Metazoa</taxon>
        <taxon>Chordata</taxon>
        <taxon>Craniata</taxon>
        <taxon>Vertebrata</taxon>
        <taxon>Euteleostomi</taxon>
        <taxon>Amphibia</taxon>
        <taxon>Batrachia</taxon>
        <taxon>Anura</taxon>
        <taxon>Neobatrachia</taxon>
        <taxon>Hyloidea</taxon>
        <taxon>Leptodactylidae</taxon>
        <taxon>Leiuperinae</taxon>
        <taxon>Engystomops</taxon>
    </lineage>
</organism>
<proteinExistence type="predicted"/>
<dbReference type="EMBL" id="WNYA01000010">
    <property type="protein sequence ID" value="KAG8553705.1"/>
    <property type="molecule type" value="Genomic_DNA"/>
</dbReference>
<evidence type="ECO:0000313" key="1">
    <source>
        <dbReference type="EMBL" id="KAG8553705.1"/>
    </source>
</evidence>
<protein>
    <submittedName>
        <fullName evidence="1">Uncharacterized protein</fullName>
    </submittedName>
</protein>
<keyword evidence="2" id="KW-1185">Reference proteome</keyword>
<dbReference type="AlphaFoldDB" id="A0AAV6ZYX6"/>